<dbReference type="RefSeq" id="WP_109061336.1">
    <property type="nucleotide sequence ID" value="NZ_QETA01000002.1"/>
</dbReference>
<dbReference type="Pfam" id="PF05235">
    <property type="entry name" value="CHAD"/>
    <property type="match status" value="1"/>
</dbReference>
<dbReference type="InterPro" id="IPR039013">
    <property type="entry name" value="YgiF"/>
</dbReference>
<accession>A0A2V1K0T4</accession>
<dbReference type="Gene3D" id="2.40.320.10">
    <property type="entry name" value="Hypothetical Protein Pfu-838710-001"/>
    <property type="match status" value="1"/>
</dbReference>
<keyword evidence="4" id="KW-1185">Reference proteome</keyword>
<feature type="domain" description="CYTH" evidence="1">
    <location>
        <begin position="1"/>
        <end position="194"/>
    </location>
</feature>
<dbReference type="SUPFAM" id="SSF55154">
    <property type="entry name" value="CYTH-like phosphatases"/>
    <property type="match status" value="1"/>
</dbReference>
<name>A0A2V1K0T4_9BURK</name>
<evidence type="ECO:0000259" key="2">
    <source>
        <dbReference type="PROSITE" id="PS51708"/>
    </source>
</evidence>
<dbReference type="InterPro" id="IPR038186">
    <property type="entry name" value="CHAD_dom_sf"/>
</dbReference>
<dbReference type="PANTHER" id="PTHR39569:SF1">
    <property type="entry name" value="INORGANIC TRIPHOSPHATASE"/>
    <property type="match status" value="1"/>
</dbReference>
<dbReference type="Pfam" id="PF01928">
    <property type="entry name" value="CYTH"/>
    <property type="match status" value="1"/>
</dbReference>
<dbReference type="Proteomes" id="UP000245212">
    <property type="component" value="Unassembled WGS sequence"/>
</dbReference>
<dbReference type="SMART" id="SM00880">
    <property type="entry name" value="CHAD"/>
    <property type="match status" value="1"/>
</dbReference>
<dbReference type="InterPro" id="IPR007899">
    <property type="entry name" value="CHAD_dom"/>
</dbReference>
<dbReference type="Gene3D" id="1.40.20.10">
    <property type="entry name" value="CHAD domain"/>
    <property type="match status" value="1"/>
</dbReference>
<sequence length="544" mass="59945">MSEQEIKLHIPPAARKAVSQAVLKGDGAQRIALRALYFDTPDRALARAGVALRIRLEGRKWVQTLKMPGPDSITRLELNHPRPAAELDLSLYQGTPAADVIAALNAPLSIRYETDVKRITRKVRTRYGTVELACDSGLLRAGALELPINELEFELVSGRQQALFTLARRWQQQYGLIMDLRSKAERGDALATAAQEISRSDSAPSHGDPQRHAAIQAFWAPRMACSVKLDGDASSAAALTAIGIECLEQIVHNAAILAEIDTDGHYRAGRPEHIHQLRVGIRRLRSAWRLFQDWVEAVPDSLTQDIRGHFNAFGNVRDGDVLSGTVTPRLLAAGMPPVPLPVADSSTALDPRTLASDPAFQGWLLDLLGWTLGIPPAARNGTRQPVPAPTTEGNLADVARAVAAQPTATGELRTPPTLRRRLSKRLQRWHLVMVRDGARFAALSETEKHELRKRGKRLRYALSFATSVLPAARSRAYRKRLTAVQELLGEFNDLVVAREAYRSLTAQHPQAWFALGWIAARLDALAQEAQVEFGRLAQLRPFGR</sequence>
<protein>
    <submittedName>
        <fullName evidence="3">Inorganic triphosphatase</fullName>
    </submittedName>
</protein>
<dbReference type="GO" id="GO:0046872">
    <property type="term" value="F:metal ion binding"/>
    <property type="evidence" value="ECO:0007669"/>
    <property type="project" value="TreeGrafter"/>
</dbReference>
<dbReference type="InterPro" id="IPR023577">
    <property type="entry name" value="CYTH_domain"/>
</dbReference>
<dbReference type="CDD" id="cd07756">
    <property type="entry name" value="CYTH-like_Pase_CHAD"/>
    <property type="match status" value="1"/>
</dbReference>
<evidence type="ECO:0000259" key="1">
    <source>
        <dbReference type="PROSITE" id="PS51707"/>
    </source>
</evidence>
<dbReference type="SMART" id="SM01118">
    <property type="entry name" value="CYTH"/>
    <property type="match status" value="1"/>
</dbReference>
<reference evidence="4" key="1">
    <citation type="submission" date="2018-05" db="EMBL/GenBank/DDBJ databases">
        <authorList>
            <person name="Li Y."/>
        </authorList>
    </citation>
    <scope>NUCLEOTIDE SEQUENCE [LARGE SCALE GENOMIC DNA]</scope>
    <source>
        <strain evidence="4">3d-2-2</strain>
    </source>
</reference>
<dbReference type="GO" id="GO:0050355">
    <property type="term" value="F:inorganic triphosphate phosphatase activity"/>
    <property type="evidence" value="ECO:0007669"/>
    <property type="project" value="InterPro"/>
</dbReference>
<dbReference type="EMBL" id="QETA01000002">
    <property type="protein sequence ID" value="PWF24058.1"/>
    <property type="molecule type" value="Genomic_DNA"/>
</dbReference>
<evidence type="ECO:0000313" key="3">
    <source>
        <dbReference type="EMBL" id="PWF24058.1"/>
    </source>
</evidence>
<evidence type="ECO:0000313" key="4">
    <source>
        <dbReference type="Proteomes" id="UP000245212"/>
    </source>
</evidence>
<dbReference type="AlphaFoldDB" id="A0A2V1K0T4"/>
<dbReference type="PROSITE" id="PS51707">
    <property type="entry name" value="CYTH"/>
    <property type="match status" value="1"/>
</dbReference>
<dbReference type="PROSITE" id="PS51708">
    <property type="entry name" value="CHAD"/>
    <property type="match status" value="1"/>
</dbReference>
<gene>
    <name evidence="3" type="ORF">DD235_07000</name>
</gene>
<dbReference type="PANTHER" id="PTHR39569">
    <property type="entry name" value="INORGANIC TRIPHOSPHATASE"/>
    <property type="match status" value="1"/>
</dbReference>
<organism evidence="3 4">
    <name type="scientific">Corticimicrobacter populi</name>
    <dbReference type="NCBI Taxonomy" id="2175229"/>
    <lineage>
        <taxon>Bacteria</taxon>
        <taxon>Pseudomonadati</taxon>
        <taxon>Pseudomonadota</taxon>
        <taxon>Betaproteobacteria</taxon>
        <taxon>Burkholderiales</taxon>
        <taxon>Alcaligenaceae</taxon>
        <taxon>Corticimicrobacter</taxon>
    </lineage>
</organism>
<proteinExistence type="predicted"/>
<dbReference type="InterPro" id="IPR033469">
    <property type="entry name" value="CYTH-like_dom_sf"/>
</dbReference>
<comment type="caution">
    <text evidence="3">The sequence shown here is derived from an EMBL/GenBank/DDBJ whole genome shotgun (WGS) entry which is preliminary data.</text>
</comment>
<feature type="domain" description="CHAD" evidence="2">
    <location>
        <begin position="232"/>
        <end position="542"/>
    </location>
</feature>